<dbReference type="STRING" id="1641875.XM53_14110"/>
<dbReference type="SUPFAM" id="SSF53254">
    <property type="entry name" value="Phosphoglycerate mutase-like"/>
    <property type="match status" value="1"/>
</dbReference>
<keyword evidence="2" id="KW-1185">Reference proteome</keyword>
<reference evidence="1 2" key="1">
    <citation type="submission" date="2015-04" db="EMBL/GenBank/DDBJ databases">
        <title>The draft genome sequence of Roseovarius sp.R12b.</title>
        <authorList>
            <person name="Li G."/>
            <person name="Lai Q."/>
            <person name="Shao Z."/>
            <person name="Yan P."/>
        </authorList>
    </citation>
    <scope>NUCLEOTIDE SEQUENCE [LARGE SCALE GENOMIC DNA]</scope>
    <source>
        <strain evidence="1 2">R12B</strain>
    </source>
</reference>
<dbReference type="InterPro" id="IPR029033">
    <property type="entry name" value="His_PPase_superfam"/>
</dbReference>
<dbReference type="InterPro" id="IPR013078">
    <property type="entry name" value="His_Pase_superF_clade-1"/>
</dbReference>
<dbReference type="CDD" id="cd07067">
    <property type="entry name" value="HP_PGM_like"/>
    <property type="match status" value="1"/>
</dbReference>
<comment type="caution">
    <text evidence="1">The sequence shown here is derived from an EMBL/GenBank/DDBJ whole genome shotgun (WGS) entry which is preliminary data.</text>
</comment>
<dbReference type="Gene3D" id="3.40.50.1240">
    <property type="entry name" value="Phosphoglycerate mutase-like"/>
    <property type="match status" value="1"/>
</dbReference>
<dbReference type="AlphaFoldDB" id="A0A0T5NSN2"/>
<proteinExistence type="predicted"/>
<name>A0A0T5NSN2_9RHOB</name>
<evidence type="ECO:0000313" key="1">
    <source>
        <dbReference type="EMBL" id="KRS11924.1"/>
    </source>
</evidence>
<dbReference type="Proteomes" id="UP000051295">
    <property type="component" value="Unassembled WGS sequence"/>
</dbReference>
<accession>A0A0T5NSN2</accession>
<dbReference type="EMBL" id="LAXJ01000016">
    <property type="protein sequence ID" value="KRS11924.1"/>
    <property type="molecule type" value="Genomic_DNA"/>
</dbReference>
<evidence type="ECO:0000313" key="2">
    <source>
        <dbReference type="Proteomes" id="UP000051295"/>
    </source>
</evidence>
<organism evidence="1 2">
    <name type="scientific">Roseovarius atlanticus</name>
    <dbReference type="NCBI Taxonomy" id="1641875"/>
    <lineage>
        <taxon>Bacteria</taxon>
        <taxon>Pseudomonadati</taxon>
        <taxon>Pseudomonadota</taxon>
        <taxon>Alphaproteobacteria</taxon>
        <taxon>Rhodobacterales</taxon>
        <taxon>Roseobacteraceae</taxon>
        <taxon>Roseovarius</taxon>
    </lineage>
</organism>
<dbReference type="OrthoDB" id="8347407at2"/>
<dbReference type="SMART" id="SM00855">
    <property type="entry name" value="PGAM"/>
    <property type="match status" value="1"/>
</dbReference>
<dbReference type="Pfam" id="PF00300">
    <property type="entry name" value="His_Phos_1"/>
    <property type="match status" value="1"/>
</dbReference>
<evidence type="ECO:0008006" key="3">
    <source>
        <dbReference type="Google" id="ProtNLM"/>
    </source>
</evidence>
<sequence>MTRPELVLIRHAPVADPGRLYGRSDVAAALDSTAVAQLKNRLTSITRVVSSPARRCRQTAEALFETHEQDARLWEQDFGAHDGVPFDALPDIGVLDSRALAAHRSPGGESFEDLCARVSPALIEHGRYAAAHGPVALIVHAGVIRAALGFVTGHGPGGLAFEVAHLSITRLRCGPDGPLSVIEVNRT</sequence>
<protein>
    <recommendedName>
        <fullName evidence="3">Phosphoglycerate mutase</fullName>
    </recommendedName>
</protein>
<dbReference type="PATRIC" id="fig|1641875.4.peg.624"/>
<gene>
    <name evidence="1" type="ORF">XM53_14110</name>
</gene>